<keyword evidence="2" id="KW-0812">Transmembrane</keyword>
<dbReference type="Proteomes" id="UP000029492">
    <property type="component" value="Chromosome"/>
</dbReference>
<feature type="region of interest" description="Disordered" evidence="1">
    <location>
        <begin position="1"/>
        <end position="67"/>
    </location>
</feature>
<reference evidence="3 4" key="1">
    <citation type="journal article" date="2014" name="PLoS ONE">
        <title>Genome Information of Methylobacterium oryzae, a Plant-Probiotic Methylotroph in the Phyllosphere.</title>
        <authorList>
            <person name="Kwak M.J."/>
            <person name="Jeong H."/>
            <person name="Madhaiyan M."/>
            <person name="Lee Y."/>
            <person name="Sa T.M."/>
            <person name="Oh T.K."/>
            <person name="Kim J.F."/>
        </authorList>
    </citation>
    <scope>NUCLEOTIDE SEQUENCE [LARGE SCALE GENOMIC DNA]</scope>
    <source>
        <strain evidence="3 4">CBMB20</strain>
    </source>
</reference>
<evidence type="ECO:0000256" key="1">
    <source>
        <dbReference type="SAM" id="MobiDB-lite"/>
    </source>
</evidence>
<keyword evidence="2" id="KW-1133">Transmembrane helix</keyword>
<keyword evidence="2" id="KW-0472">Membrane</keyword>
<gene>
    <name evidence="3" type="ORF">MOC_5354</name>
</gene>
<evidence type="ECO:0000256" key="2">
    <source>
        <dbReference type="SAM" id="Phobius"/>
    </source>
</evidence>
<name>A0A089QET2_9HYPH</name>
<dbReference type="RefSeq" id="WP_043759899.1">
    <property type="nucleotide sequence ID" value="NZ_CP003811.1"/>
</dbReference>
<evidence type="ECO:0000313" key="4">
    <source>
        <dbReference type="Proteomes" id="UP000029492"/>
    </source>
</evidence>
<organism evidence="3 4">
    <name type="scientific">Methylobacterium oryzae CBMB20</name>
    <dbReference type="NCBI Taxonomy" id="693986"/>
    <lineage>
        <taxon>Bacteria</taxon>
        <taxon>Pseudomonadati</taxon>
        <taxon>Pseudomonadota</taxon>
        <taxon>Alphaproteobacteria</taxon>
        <taxon>Hyphomicrobiales</taxon>
        <taxon>Methylobacteriaceae</taxon>
        <taxon>Methylobacterium</taxon>
    </lineage>
</organism>
<dbReference type="EMBL" id="CP003811">
    <property type="protein sequence ID" value="AIQ93109.1"/>
    <property type="molecule type" value="Genomic_DNA"/>
</dbReference>
<keyword evidence="4" id="KW-1185">Reference proteome</keyword>
<dbReference type="HOGENOM" id="CLU_145409_2_0_5"/>
<feature type="transmembrane region" description="Helical" evidence="2">
    <location>
        <begin position="94"/>
        <end position="116"/>
    </location>
</feature>
<dbReference type="eggNOG" id="ENOG5033CGX">
    <property type="taxonomic scope" value="Bacteria"/>
</dbReference>
<protein>
    <submittedName>
        <fullName evidence="3">Protein of unassigned function</fullName>
    </submittedName>
</protein>
<sequence>MTLRSETPPPPANLPCDPPPDSDAPTAAQLKGDIDSGRTADKTPHMDIGAAPLGTCEEAGGTPPTPQEVRIARQNERAPSERAAKGYVHQRQPWVLPLYVGIIVAAALGLGLVLWLTR</sequence>
<accession>A0A089QET2</accession>
<feature type="compositionally biased region" description="Basic and acidic residues" evidence="1">
    <location>
        <begin position="32"/>
        <end position="45"/>
    </location>
</feature>
<dbReference type="AlphaFoldDB" id="A0A089QET2"/>
<evidence type="ECO:0000313" key="3">
    <source>
        <dbReference type="EMBL" id="AIQ93109.1"/>
    </source>
</evidence>
<proteinExistence type="predicted"/>
<feature type="compositionally biased region" description="Pro residues" evidence="1">
    <location>
        <begin position="7"/>
        <end position="22"/>
    </location>
</feature>
<dbReference type="KEGG" id="mor:MOC_5354"/>
<dbReference type="STRING" id="693986.MOC_5354"/>